<keyword evidence="4" id="KW-0507">mRNA processing</keyword>
<accession>A0A2P2I1U5</accession>
<organism evidence="13">
    <name type="scientific">Hirondellea gigas</name>
    <dbReference type="NCBI Taxonomy" id="1518452"/>
    <lineage>
        <taxon>Eukaryota</taxon>
        <taxon>Metazoa</taxon>
        <taxon>Ecdysozoa</taxon>
        <taxon>Arthropoda</taxon>
        <taxon>Crustacea</taxon>
        <taxon>Multicrustacea</taxon>
        <taxon>Malacostraca</taxon>
        <taxon>Eumalacostraca</taxon>
        <taxon>Peracarida</taxon>
        <taxon>Amphipoda</taxon>
        <taxon>Amphilochidea</taxon>
        <taxon>Lysianassida</taxon>
        <taxon>Lysianassidira</taxon>
        <taxon>Lysianassoidea</taxon>
        <taxon>Lysianassidae</taxon>
        <taxon>Hirondellea</taxon>
    </lineage>
</organism>
<evidence type="ECO:0000256" key="1">
    <source>
        <dbReference type="ARBA" id="ARBA00004324"/>
    </source>
</evidence>
<feature type="compositionally biased region" description="Basic and acidic residues" evidence="11">
    <location>
        <begin position="165"/>
        <end position="181"/>
    </location>
</feature>
<sequence>MADDLADSVRTYKIHLEQVQAALTSDPGNEELLKLRADLEEVIALTDNLTETATDVESVPSTSNREPPTKKWAVGDICLAQWSEDKQWYKATIDAVTNDGTVAVSFERYGSSDVTSLSLLRDISEADKLLAPASGSSSSGTKGPRKRQMQEAQRQQQKKKKQKKFDRQKQIDEAHETDKMRWQQFNSKSKKLKGVTRRSIFATPEAVNGRVGIGTCGIGGRPMTDYTLAEKRRRGM</sequence>
<evidence type="ECO:0000256" key="4">
    <source>
        <dbReference type="ARBA" id="ARBA00022664"/>
    </source>
</evidence>
<proteinExistence type="evidence at transcript level"/>
<dbReference type="GO" id="GO:0008380">
    <property type="term" value="P:RNA splicing"/>
    <property type="evidence" value="ECO:0007669"/>
    <property type="project" value="UniProtKB-KW"/>
</dbReference>
<evidence type="ECO:0000256" key="10">
    <source>
        <dbReference type="ARBA" id="ARBA00042567"/>
    </source>
</evidence>
<comment type="function">
    <text evidence="8">Involved in spliceosome assembly.</text>
</comment>
<reference evidence="13" key="2">
    <citation type="journal article" date="2018" name="Biosci. Biotechnol. Biochem.">
        <title>Polysaccharide hydrolase of the hadal zone amphipods Hirondellea gigas.</title>
        <authorList>
            <person name="Kobayashi H."/>
            <person name="Nagahama T."/>
            <person name="Arai W."/>
            <person name="Sasagawa Y."/>
            <person name="Umeda M."/>
            <person name="Hayashi T."/>
            <person name="Nikaido I."/>
            <person name="Watanabe H."/>
            <person name="Oguri K."/>
            <person name="Kitazato H."/>
            <person name="Fujioka K."/>
            <person name="Kido Y."/>
            <person name="Takami H."/>
        </authorList>
    </citation>
    <scope>NUCLEOTIDE SEQUENCE</scope>
    <source>
        <tissue evidence="13">Whole body</tissue>
    </source>
</reference>
<evidence type="ECO:0000259" key="12">
    <source>
        <dbReference type="PROSITE" id="PS50304"/>
    </source>
</evidence>
<dbReference type="GO" id="GO:0015030">
    <property type="term" value="C:Cajal body"/>
    <property type="evidence" value="ECO:0007669"/>
    <property type="project" value="UniProtKB-SubCell"/>
</dbReference>
<dbReference type="EMBL" id="IACF01002358">
    <property type="protein sequence ID" value="LAB68014.1"/>
    <property type="molecule type" value="mRNA"/>
</dbReference>
<dbReference type="GO" id="GO:0003723">
    <property type="term" value="F:RNA binding"/>
    <property type="evidence" value="ECO:0007669"/>
    <property type="project" value="InterPro"/>
</dbReference>
<dbReference type="CDD" id="cd20399">
    <property type="entry name" value="Tudor_SPF30"/>
    <property type="match status" value="1"/>
</dbReference>
<dbReference type="GO" id="GO:0071011">
    <property type="term" value="C:precatalytic spliceosome"/>
    <property type="evidence" value="ECO:0007669"/>
    <property type="project" value="TreeGrafter"/>
</dbReference>
<dbReference type="EMBL" id="IACT01003139">
    <property type="protein sequence ID" value="LAC22390.1"/>
    <property type="molecule type" value="mRNA"/>
</dbReference>
<evidence type="ECO:0000256" key="5">
    <source>
        <dbReference type="ARBA" id="ARBA00022728"/>
    </source>
</evidence>
<dbReference type="GO" id="GO:0016607">
    <property type="term" value="C:nuclear speck"/>
    <property type="evidence" value="ECO:0007669"/>
    <property type="project" value="UniProtKB-SubCell"/>
</dbReference>
<dbReference type="InterPro" id="IPR002999">
    <property type="entry name" value="Tudor"/>
</dbReference>
<evidence type="ECO:0000256" key="11">
    <source>
        <dbReference type="SAM" id="MobiDB-lite"/>
    </source>
</evidence>
<evidence type="ECO:0000313" key="13">
    <source>
        <dbReference type="EMBL" id="LAB68014.1"/>
    </source>
</evidence>
<dbReference type="AlphaFoldDB" id="A0A2P2I1U5"/>
<evidence type="ECO:0000256" key="8">
    <source>
        <dbReference type="ARBA" id="ARBA00037618"/>
    </source>
</evidence>
<protein>
    <recommendedName>
        <fullName evidence="9">Survival of motor neuron-related-splicing factor 30</fullName>
    </recommendedName>
    <alternativeName>
        <fullName evidence="10">Survival motor neuron domain-containing protein 1</fullName>
    </alternativeName>
</protein>
<evidence type="ECO:0000313" key="14">
    <source>
        <dbReference type="EMBL" id="LAC22390.1"/>
    </source>
</evidence>
<dbReference type="Pfam" id="PF06003">
    <property type="entry name" value="SMN_Tudor"/>
    <property type="match status" value="1"/>
</dbReference>
<dbReference type="PROSITE" id="PS50304">
    <property type="entry name" value="TUDOR"/>
    <property type="match status" value="1"/>
</dbReference>
<evidence type="ECO:0000256" key="7">
    <source>
        <dbReference type="ARBA" id="ARBA00023242"/>
    </source>
</evidence>
<evidence type="ECO:0000256" key="2">
    <source>
        <dbReference type="ARBA" id="ARBA00004408"/>
    </source>
</evidence>
<comment type="similarity">
    <text evidence="3">Belongs to the SMN family.</text>
</comment>
<reference evidence="14" key="1">
    <citation type="submission" date="2017-11" db="EMBL/GenBank/DDBJ databases">
        <title>The sensing device of the deep-sea amphipod.</title>
        <authorList>
            <person name="Kobayashi H."/>
            <person name="Nagahama T."/>
            <person name="Arai W."/>
            <person name="Sasagawa Y."/>
            <person name="Umeda M."/>
            <person name="Hayashi T."/>
            <person name="Nikaido I."/>
            <person name="Watanabe H."/>
            <person name="Oguri K."/>
            <person name="Kitazato H."/>
            <person name="Fujioka K."/>
            <person name="Kido Y."/>
            <person name="Takami H."/>
        </authorList>
    </citation>
    <scope>NUCLEOTIDE SEQUENCE</scope>
    <source>
        <tissue evidence="14">Whole body</tissue>
    </source>
</reference>
<keyword evidence="5" id="KW-0747">Spliceosome</keyword>
<dbReference type="Gene3D" id="2.30.30.140">
    <property type="match status" value="1"/>
</dbReference>
<dbReference type="SUPFAM" id="SSF63748">
    <property type="entry name" value="Tudor/PWWP/MBT"/>
    <property type="match status" value="1"/>
</dbReference>
<dbReference type="InterPro" id="IPR010304">
    <property type="entry name" value="SMN_Tudor"/>
</dbReference>
<name>A0A2P2I1U5_9CRUS</name>
<feature type="region of interest" description="Disordered" evidence="11">
    <location>
        <begin position="130"/>
        <end position="182"/>
    </location>
</feature>
<evidence type="ECO:0000256" key="9">
    <source>
        <dbReference type="ARBA" id="ARBA00041083"/>
    </source>
</evidence>
<comment type="subcellular location">
    <subcellularLocation>
        <location evidence="1">Nucleus speckle</location>
    </subcellularLocation>
    <subcellularLocation>
        <location evidence="2">Nucleus</location>
        <location evidence="2">Cajal body</location>
    </subcellularLocation>
</comment>
<dbReference type="GO" id="GO:0000381">
    <property type="term" value="P:regulation of alternative mRNA splicing, via spliceosome"/>
    <property type="evidence" value="ECO:0007669"/>
    <property type="project" value="TreeGrafter"/>
</dbReference>
<dbReference type="PANTHER" id="PTHR13681">
    <property type="entry name" value="SURVIVAL OF MOTOR NEURON-RELATED-SPLICING FACTOR 30-RELATED"/>
    <property type="match status" value="1"/>
</dbReference>
<keyword evidence="7" id="KW-0539">Nucleus</keyword>
<dbReference type="PANTHER" id="PTHR13681:SF26">
    <property type="entry name" value="SURVIVAL OF MOTOR NEURON-RELATED-SPLICING FACTOR 30"/>
    <property type="match status" value="1"/>
</dbReference>
<dbReference type="GO" id="GO:0005737">
    <property type="term" value="C:cytoplasm"/>
    <property type="evidence" value="ECO:0007669"/>
    <property type="project" value="InterPro"/>
</dbReference>
<evidence type="ECO:0000256" key="6">
    <source>
        <dbReference type="ARBA" id="ARBA00023187"/>
    </source>
</evidence>
<keyword evidence="6" id="KW-0508">mRNA splicing</keyword>
<dbReference type="GO" id="GO:0006397">
    <property type="term" value="P:mRNA processing"/>
    <property type="evidence" value="ECO:0007669"/>
    <property type="project" value="UniProtKB-KW"/>
</dbReference>
<evidence type="ECO:0000256" key="3">
    <source>
        <dbReference type="ARBA" id="ARBA00005371"/>
    </source>
</evidence>
<feature type="domain" description="Tudor" evidence="12">
    <location>
        <begin position="71"/>
        <end position="130"/>
    </location>
</feature>
<dbReference type="SMART" id="SM00333">
    <property type="entry name" value="TUDOR"/>
    <property type="match status" value="1"/>
</dbReference>